<name>A0A178EZT8_TRIRU</name>
<feature type="compositionally biased region" description="Low complexity" evidence="3">
    <location>
        <begin position="670"/>
        <end position="683"/>
    </location>
</feature>
<comment type="caution">
    <text evidence="5">The sequence shown here is derived from an EMBL/GenBank/DDBJ whole genome shotgun (WGS) entry which is preliminary data.</text>
</comment>
<keyword evidence="2" id="KW-0539">Nucleus</keyword>
<proteinExistence type="predicted"/>
<dbReference type="CDD" id="cd23954">
    <property type="entry name" value="AMO1_CTD"/>
    <property type="match status" value="1"/>
</dbReference>
<dbReference type="EMBL" id="LHPM01000013">
    <property type="protein sequence ID" value="OAL65438.1"/>
    <property type="molecule type" value="Genomic_DNA"/>
</dbReference>
<feature type="region of interest" description="Disordered" evidence="3">
    <location>
        <begin position="469"/>
        <end position="691"/>
    </location>
</feature>
<dbReference type="Proteomes" id="UP000243015">
    <property type="component" value="Unassembled WGS sequence"/>
</dbReference>
<feature type="domain" description="ELYS-like" evidence="4">
    <location>
        <begin position="37"/>
        <end position="254"/>
    </location>
</feature>
<evidence type="ECO:0000259" key="4">
    <source>
        <dbReference type="Pfam" id="PF13934"/>
    </source>
</evidence>
<reference evidence="5 6" key="1">
    <citation type="submission" date="2016-05" db="EMBL/GenBank/DDBJ databases">
        <title>Genome sequencing of Trichophyton rubrum CMCC(F)T1i isolated from hair.</title>
        <authorList>
            <person name="Zhan P."/>
            <person name="Tao Y."/>
            <person name="Liu W."/>
        </authorList>
    </citation>
    <scope>NUCLEOTIDE SEQUENCE [LARGE SCALE GENOMIC DNA]</scope>
    <source>
        <strain evidence="6">CMCC(F)T1i</strain>
    </source>
</reference>
<evidence type="ECO:0000256" key="3">
    <source>
        <dbReference type="SAM" id="MobiDB-lite"/>
    </source>
</evidence>
<dbReference type="VEuPathDB" id="FungiDB:TERG_02606"/>
<organism evidence="5 6">
    <name type="scientific">Trichophyton rubrum</name>
    <name type="common">Athlete's foot fungus</name>
    <name type="synonym">Epidermophyton rubrum</name>
    <dbReference type="NCBI Taxonomy" id="5551"/>
    <lineage>
        <taxon>Eukaryota</taxon>
        <taxon>Fungi</taxon>
        <taxon>Dikarya</taxon>
        <taxon>Ascomycota</taxon>
        <taxon>Pezizomycotina</taxon>
        <taxon>Eurotiomycetes</taxon>
        <taxon>Eurotiomycetidae</taxon>
        <taxon>Onygenales</taxon>
        <taxon>Arthrodermataceae</taxon>
        <taxon>Trichophyton</taxon>
    </lineage>
</organism>
<dbReference type="PANTHER" id="PTHR21099:SF2">
    <property type="entry name" value="SI:CH211-113E8.11"/>
    <property type="match status" value="1"/>
</dbReference>
<feature type="compositionally biased region" description="Low complexity" evidence="3">
    <location>
        <begin position="561"/>
        <end position="570"/>
    </location>
</feature>
<dbReference type="InterPro" id="IPR025151">
    <property type="entry name" value="ELYS_dom"/>
</dbReference>
<evidence type="ECO:0000256" key="2">
    <source>
        <dbReference type="ARBA" id="ARBA00023242"/>
    </source>
</evidence>
<feature type="compositionally biased region" description="Polar residues" evidence="3">
    <location>
        <begin position="578"/>
        <end position="591"/>
    </location>
</feature>
<dbReference type="AlphaFoldDB" id="A0A178EZT8"/>
<dbReference type="Pfam" id="PF13934">
    <property type="entry name" value="ELYS"/>
    <property type="match status" value="1"/>
</dbReference>
<dbReference type="GO" id="GO:0005634">
    <property type="term" value="C:nucleus"/>
    <property type="evidence" value="ECO:0007669"/>
    <property type="project" value="UniProtKB-SubCell"/>
</dbReference>
<gene>
    <name evidence="5" type="ORF">A7C99_2534</name>
</gene>
<comment type="subcellular location">
    <subcellularLocation>
        <location evidence="1">Nucleus</location>
    </subcellularLocation>
</comment>
<feature type="compositionally biased region" description="Low complexity" evidence="3">
    <location>
        <begin position="592"/>
        <end position="612"/>
    </location>
</feature>
<dbReference type="PANTHER" id="PTHR21099">
    <property type="entry name" value="RAD201"/>
    <property type="match status" value="1"/>
</dbReference>
<protein>
    <recommendedName>
        <fullName evidence="4">ELYS-like domain-containing protein</fullName>
    </recommendedName>
</protein>
<accession>A0A178EZT8</accession>
<evidence type="ECO:0000313" key="5">
    <source>
        <dbReference type="EMBL" id="OAL65438.1"/>
    </source>
</evidence>
<feature type="compositionally biased region" description="Low complexity" evidence="3">
    <location>
        <begin position="470"/>
        <end position="493"/>
    </location>
</feature>
<evidence type="ECO:0000313" key="6">
    <source>
        <dbReference type="Proteomes" id="UP000243015"/>
    </source>
</evidence>
<feature type="compositionally biased region" description="Polar residues" evidence="3">
    <location>
        <begin position="651"/>
        <end position="661"/>
    </location>
</feature>
<evidence type="ECO:0000256" key="1">
    <source>
        <dbReference type="ARBA" id="ARBA00004123"/>
    </source>
</evidence>
<feature type="compositionally biased region" description="Polar residues" evidence="3">
    <location>
        <begin position="516"/>
        <end position="533"/>
    </location>
</feature>
<sequence length="785" mass="85946">MAPWEEFDIAFAFKRDISYDHKLVDQIISNRRVLDHVLFVDRLLKILGIEAASKIYPPRSNQSLRSLFQQIVSSSSPNHHKQSLIYYILKDCRGATDKSGALQFARTCYLPDKYRLFIDGLWYLDKLEFRRALEYITEPSLIPTFSDEILYVLSASSKQDDGLAIAYYVTVQPPLASQKALNAYFGSLCRTGVPEAFYFLRQQPEENSSSLLEQLITFVLSTKAGELRAKRAMDLINLPFSETEEECFNDLLLRGNAKNLHGARDTVMMRRVATGRVENLDSELESLGGRRLEGLNWDDLKRNLKSTNSQPVAPAKVKTRFPTGREDANLGIDALMSTQRTKANLDSLPETDSGYSLTAADIKNDLTDGQGRPQWIFSAYGPGRNAPVQLFGGPEREQSFEEMRALHYAAVAEGKPQEAIQNANNLFAATEAQMKNIINNLDAAIQYVIDGENQHPNRHDIVNGKITAISSSNTQPNPFSQQSQSQNPVQPSPFGGSNSTQQPGGLGSTFGKPTMLGQQQPQQPAFGTPSFGTPSLGAPAFGTPSFGQPSTMGSSPFGQVAASANQQQSNPFGKPTASPFSQAAQATNPFGQPQALAAQAQQSSPFAQLQSSTQSQPGFGTNPFGSGTSLNQQQSTPAPFGQPSPFKGPATSVQPQASTVNVPPPSGPILPVKNANPNLNPLPKTSGQTVQDPMTKKLTVWKGLRVQYIDDEPCYQHPDDPQFYAHIFFPDGPPKADTFKYSVASPGEYTSAVEEAYKFAHENGAFKDGVMPSVPPKPEWSRYDI</sequence>
<feature type="compositionally biased region" description="Polar residues" evidence="3">
    <location>
        <begin position="613"/>
        <end position="637"/>
    </location>
</feature>
<feature type="compositionally biased region" description="Polar residues" evidence="3">
    <location>
        <begin position="545"/>
        <end position="557"/>
    </location>
</feature>
<dbReference type="VEuPathDB" id="FungiDB:TERG_02605"/>